<dbReference type="PANTHER" id="PTHR43129">
    <property type="entry name" value="FOSMIDOMYCIN RESISTANCE PROTEIN"/>
    <property type="match status" value="1"/>
</dbReference>
<evidence type="ECO:0000256" key="3">
    <source>
        <dbReference type="ARBA" id="ARBA00022989"/>
    </source>
</evidence>
<feature type="transmembrane region" description="Helical" evidence="5">
    <location>
        <begin position="137"/>
        <end position="154"/>
    </location>
</feature>
<evidence type="ECO:0000256" key="5">
    <source>
        <dbReference type="SAM" id="Phobius"/>
    </source>
</evidence>
<feature type="transmembrane region" description="Helical" evidence="5">
    <location>
        <begin position="271"/>
        <end position="290"/>
    </location>
</feature>
<feature type="transmembrane region" description="Helical" evidence="5">
    <location>
        <begin position="238"/>
        <end position="259"/>
    </location>
</feature>
<evidence type="ECO:0000256" key="1">
    <source>
        <dbReference type="ARBA" id="ARBA00004370"/>
    </source>
</evidence>
<gene>
    <name evidence="7" type="ORF">COS52_01440</name>
</gene>
<dbReference type="EMBL" id="PEVA01000058">
    <property type="protein sequence ID" value="PIV08678.1"/>
    <property type="molecule type" value="Genomic_DNA"/>
</dbReference>
<dbReference type="InterPro" id="IPR036259">
    <property type="entry name" value="MFS_trans_sf"/>
</dbReference>
<evidence type="ECO:0000313" key="8">
    <source>
        <dbReference type="Proteomes" id="UP000230119"/>
    </source>
</evidence>
<dbReference type="InterPro" id="IPR011701">
    <property type="entry name" value="MFS"/>
</dbReference>
<feature type="transmembrane region" description="Helical" evidence="5">
    <location>
        <begin position="213"/>
        <end position="232"/>
    </location>
</feature>
<protein>
    <submittedName>
        <fullName evidence="7">MFS transporter</fullName>
    </submittedName>
</protein>
<feature type="domain" description="Major facilitator superfamily (MFS) profile" evidence="6">
    <location>
        <begin position="1"/>
        <end position="383"/>
    </location>
</feature>
<dbReference type="GO" id="GO:0005886">
    <property type="term" value="C:plasma membrane"/>
    <property type="evidence" value="ECO:0007669"/>
    <property type="project" value="TreeGrafter"/>
</dbReference>
<feature type="transmembrane region" description="Helical" evidence="5">
    <location>
        <begin position="330"/>
        <end position="352"/>
    </location>
</feature>
<proteinExistence type="predicted"/>
<keyword evidence="3 5" id="KW-1133">Transmembrane helix</keyword>
<dbReference type="InterPro" id="IPR005828">
    <property type="entry name" value="MFS_sugar_transport-like"/>
</dbReference>
<accession>A0A2M7BT68</accession>
<comment type="caution">
    <text evidence="7">The sequence shown here is derived from an EMBL/GenBank/DDBJ whole genome shotgun (WGS) entry which is preliminary data.</text>
</comment>
<evidence type="ECO:0000256" key="2">
    <source>
        <dbReference type="ARBA" id="ARBA00022692"/>
    </source>
</evidence>
<feature type="transmembrane region" description="Helical" evidence="5">
    <location>
        <begin position="93"/>
        <end position="116"/>
    </location>
</feature>
<sequence length="383" mass="42001">MKKESAQVNLLHILNDGLKASLLLFLPFIAKEFMISLTKIGVLGSAINSLEIILALPGSHLASKIGGKKILVVSLFFCAIGYFLTGISTHYSFIIAAFIIGGIGFGVFHPVAFALVSKLFNKEERGRQLGNFTALGDLGRVGLSSLITFVIVYIGWRNTALYVSIPLFLLGIYFIKLTKKDLFVATSHEDKQNEISYHDVVKNKKFMLATSSFCLDTIASASLFIFIPFLLLQRHVPYAYLGILTSTFFVGNMMGKVFLGRLVDKFGNTKVFIMSELAMAIFIFILSNAMWLPITILASVVLGIFTKGTIPVLTTMVVESVEHKKGMEKAFGMNATFVGIASTIAPFLLGFLSDRFGITMAFNFSALFALVATIPAVIFRKMS</sequence>
<feature type="transmembrane region" description="Helical" evidence="5">
    <location>
        <begin position="70"/>
        <end position="87"/>
    </location>
</feature>
<keyword evidence="2 5" id="KW-0812">Transmembrane</keyword>
<dbReference type="Pfam" id="PF07690">
    <property type="entry name" value="MFS_1"/>
    <property type="match status" value="1"/>
</dbReference>
<dbReference type="PANTHER" id="PTHR43129:SF1">
    <property type="entry name" value="FOSMIDOMYCIN RESISTANCE PROTEIN"/>
    <property type="match status" value="1"/>
</dbReference>
<feature type="transmembrane region" description="Helical" evidence="5">
    <location>
        <begin position="296"/>
        <end position="318"/>
    </location>
</feature>
<dbReference type="SUPFAM" id="SSF103473">
    <property type="entry name" value="MFS general substrate transporter"/>
    <property type="match status" value="1"/>
</dbReference>
<name>A0A2M7BT68_9BACT</name>
<dbReference type="Proteomes" id="UP000230119">
    <property type="component" value="Unassembled WGS sequence"/>
</dbReference>
<feature type="transmembrane region" description="Helical" evidence="5">
    <location>
        <begin position="358"/>
        <end position="379"/>
    </location>
</feature>
<evidence type="ECO:0000259" key="6">
    <source>
        <dbReference type="PROSITE" id="PS50850"/>
    </source>
</evidence>
<keyword evidence="4 5" id="KW-0472">Membrane</keyword>
<dbReference type="Gene3D" id="1.20.1250.20">
    <property type="entry name" value="MFS general substrate transporter like domains"/>
    <property type="match status" value="2"/>
</dbReference>
<dbReference type="InterPro" id="IPR020846">
    <property type="entry name" value="MFS_dom"/>
</dbReference>
<dbReference type="GO" id="GO:0022857">
    <property type="term" value="F:transmembrane transporter activity"/>
    <property type="evidence" value="ECO:0007669"/>
    <property type="project" value="InterPro"/>
</dbReference>
<evidence type="ECO:0000313" key="7">
    <source>
        <dbReference type="EMBL" id="PIV08678.1"/>
    </source>
</evidence>
<dbReference type="Pfam" id="PF00083">
    <property type="entry name" value="Sugar_tr"/>
    <property type="match status" value="1"/>
</dbReference>
<comment type="subcellular location">
    <subcellularLocation>
        <location evidence="1">Membrane</location>
    </subcellularLocation>
</comment>
<feature type="transmembrane region" description="Helical" evidence="5">
    <location>
        <begin position="160"/>
        <end position="178"/>
    </location>
</feature>
<dbReference type="AlphaFoldDB" id="A0A2M7BT68"/>
<evidence type="ECO:0000256" key="4">
    <source>
        <dbReference type="ARBA" id="ARBA00023136"/>
    </source>
</evidence>
<reference evidence="8" key="1">
    <citation type="submission" date="2017-09" db="EMBL/GenBank/DDBJ databases">
        <title>Depth-based differentiation of microbial function through sediment-hosted aquifers and enrichment of novel symbionts in the deep terrestrial subsurface.</title>
        <authorList>
            <person name="Probst A.J."/>
            <person name="Ladd B."/>
            <person name="Jarett J.K."/>
            <person name="Geller-Mcgrath D.E."/>
            <person name="Sieber C.M.K."/>
            <person name="Emerson J.B."/>
            <person name="Anantharaman K."/>
            <person name="Thomas B.C."/>
            <person name="Malmstrom R."/>
            <person name="Stieglmeier M."/>
            <person name="Klingl A."/>
            <person name="Woyke T."/>
            <person name="Ryan C.M."/>
            <person name="Banfield J.F."/>
        </authorList>
    </citation>
    <scope>NUCLEOTIDE SEQUENCE [LARGE SCALE GENOMIC DNA]</scope>
</reference>
<organism evidence="7 8">
    <name type="scientific">Candidatus Roizmanbacteria bacterium CG03_land_8_20_14_0_80_39_12</name>
    <dbReference type="NCBI Taxonomy" id="1974847"/>
    <lineage>
        <taxon>Bacteria</taxon>
        <taxon>Candidatus Roizmaniibacteriota</taxon>
    </lineage>
</organism>
<dbReference type="PROSITE" id="PS50850">
    <property type="entry name" value="MFS"/>
    <property type="match status" value="1"/>
</dbReference>